<name>A0ABY7C4M4_9HYPH</name>
<dbReference type="SUPFAM" id="SSF52540">
    <property type="entry name" value="P-loop containing nucleoside triphosphate hydrolases"/>
    <property type="match status" value="1"/>
</dbReference>
<evidence type="ECO:0000256" key="2">
    <source>
        <dbReference type="SAM" id="MobiDB-lite"/>
    </source>
</evidence>
<dbReference type="RefSeq" id="WP_268883525.1">
    <property type="nucleotide sequence ID" value="NZ_CP114029.1"/>
</dbReference>
<dbReference type="Proteomes" id="UP001164020">
    <property type="component" value="Chromosome"/>
</dbReference>
<keyword evidence="4" id="KW-1185">Reference proteome</keyword>
<dbReference type="EMBL" id="CP114029">
    <property type="protein sequence ID" value="WAP70983.1"/>
    <property type="molecule type" value="Genomic_DNA"/>
</dbReference>
<dbReference type="InterPro" id="IPR027417">
    <property type="entry name" value="P-loop_NTPase"/>
</dbReference>
<reference evidence="3" key="1">
    <citation type="submission" date="2022-12" db="EMBL/GenBank/DDBJ databases">
        <title>Jiella pelagia sp. nov., isolated from phosphonate enriched culture of Northwest Pacific surface seawater.</title>
        <authorList>
            <person name="Shin D.Y."/>
            <person name="Hwang C.Y."/>
        </authorList>
    </citation>
    <scope>NUCLEOTIDE SEQUENCE</scope>
    <source>
        <strain evidence="3">HL-NP1</strain>
    </source>
</reference>
<feature type="compositionally biased region" description="Basic and acidic residues" evidence="2">
    <location>
        <begin position="438"/>
        <end position="448"/>
    </location>
</feature>
<proteinExistence type="predicted"/>
<dbReference type="Gene3D" id="3.40.50.300">
    <property type="entry name" value="P-loop containing nucleotide triphosphate hydrolases"/>
    <property type="match status" value="1"/>
</dbReference>
<keyword evidence="1" id="KW-0175">Coiled coil</keyword>
<evidence type="ECO:0000313" key="4">
    <source>
        <dbReference type="Proteomes" id="UP001164020"/>
    </source>
</evidence>
<protein>
    <recommendedName>
        <fullName evidence="5">DNA repair exonuclease SbcCD ATPase subunit</fullName>
    </recommendedName>
</protein>
<feature type="region of interest" description="Disordered" evidence="2">
    <location>
        <begin position="436"/>
        <end position="468"/>
    </location>
</feature>
<dbReference type="PANTHER" id="PTHR32114">
    <property type="entry name" value="ABC TRANSPORTER ABCH.3"/>
    <property type="match status" value="1"/>
</dbReference>
<organism evidence="3 4">
    <name type="scientific">Jiella pelagia</name>
    <dbReference type="NCBI Taxonomy" id="2986949"/>
    <lineage>
        <taxon>Bacteria</taxon>
        <taxon>Pseudomonadati</taxon>
        <taxon>Pseudomonadota</taxon>
        <taxon>Alphaproteobacteria</taxon>
        <taxon>Hyphomicrobiales</taxon>
        <taxon>Aurantimonadaceae</taxon>
        <taxon>Jiella</taxon>
    </lineage>
</organism>
<evidence type="ECO:0008006" key="5">
    <source>
        <dbReference type="Google" id="ProtNLM"/>
    </source>
</evidence>
<gene>
    <name evidence="3" type="ORF">OH818_14075</name>
</gene>
<evidence type="ECO:0000313" key="3">
    <source>
        <dbReference type="EMBL" id="WAP70983.1"/>
    </source>
</evidence>
<evidence type="ECO:0000256" key="1">
    <source>
        <dbReference type="SAM" id="Coils"/>
    </source>
</evidence>
<feature type="coiled-coil region" evidence="1">
    <location>
        <begin position="45"/>
        <end position="242"/>
    </location>
</feature>
<dbReference type="PANTHER" id="PTHR32114:SF2">
    <property type="entry name" value="ABC TRANSPORTER ABCH.3"/>
    <property type="match status" value="1"/>
</dbReference>
<feature type="coiled-coil region" evidence="1">
    <location>
        <begin position="318"/>
        <end position="396"/>
    </location>
</feature>
<sequence length="730" mass="78799">MTASLEGEVGTILGGERGRSLIFAAKALSDRHFTATGRQAANGPLKAIDDELAAARQDVTEKRAAQADLEQKLKRLEDRRRSLKGYEDERTIEKAAEDLRAAEADRRRAEEREREWQAAESALKQADAVRAGAVEALKRRDALSGEAAKAKAALQQAAADHGEIDAEARAAAEAVTAADANQQAARARLKAAEDRHESHRRRSDLVRETKARDSQLATLAAAEELTDRIADLREALAHIVIDQKALAGIDKAERRRRDCEVRLQVAAPAVTFEPAEGRAVRTSDGAPVAAGQALRVVSKSRYLLEGFGAVVIEPGGGAANLEAELREANAALDAVLKGCGAASEAEARQVFAERQRIEAELKLLTARFEALVPEGIEAARARLRAAEAAVARLGETVAQAGGAGDDASSFDKDGEDAADKGLVAALEEARRASAAADRSLDAARRDSEGTALRRVKAESDLGHARRQAERLAAEAEAAEAARPRAALVEELAAADADCEAKRGRLALKARELGEDGSKTAELRCKAAERTLRQITATVQQLRDETIGLEAEVRIAGGSGLGEAIQLLDERIADLERRRARTAREAEASRLLYTTLLDAQRAARERWLGPIKTRVAPFLKLIHPESDIDLDEETLELKGLTRAGVAERFDRLSAGAREQVAVVTRLALAQVLKHGGHPATVILDDALVNTDEIRLERMHHVLREAARDLQVIVLTCRERDFRGLGAPMFRV</sequence>
<feature type="compositionally biased region" description="Basic and acidic residues" evidence="2">
    <location>
        <begin position="455"/>
        <end position="468"/>
    </location>
</feature>
<feature type="coiled-coil region" evidence="1">
    <location>
        <begin position="524"/>
        <end position="584"/>
    </location>
</feature>
<accession>A0ABY7C4M4</accession>